<feature type="domain" description="Endonuclease/exonuclease/phosphatase" evidence="1">
    <location>
        <begin position="4"/>
        <end position="273"/>
    </location>
</feature>
<reference evidence="2 3" key="1">
    <citation type="submission" date="2019-07" db="EMBL/GenBank/DDBJ databases">
        <title>Tepidimonas aquatica CLN-1 draft genome.</title>
        <authorList>
            <person name="Da Costa M.S."/>
            <person name="Froufe H.J.C."/>
            <person name="Egas C."/>
            <person name="Albuquerque L."/>
        </authorList>
    </citation>
    <scope>NUCLEOTIDE SEQUENCE [LARGE SCALE GENOMIC DNA]</scope>
    <source>
        <strain evidence="2 3">CLN-1</strain>
    </source>
</reference>
<dbReference type="RefSeq" id="WP_144326444.1">
    <property type="nucleotide sequence ID" value="NZ_VJNA01000024.1"/>
</dbReference>
<protein>
    <submittedName>
        <fullName evidence="2">Endonuclease/Exonuclease/phosphatase family protein</fullName>
    </submittedName>
</protein>
<dbReference type="EMBL" id="VJNA01000024">
    <property type="protein sequence ID" value="TSE23043.1"/>
    <property type="molecule type" value="Genomic_DNA"/>
</dbReference>
<evidence type="ECO:0000313" key="2">
    <source>
        <dbReference type="EMBL" id="TSE23043.1"/>
    </source>
</evidence>
<dbReference type="PANTHER" id="PTHR14859">
    <property type="entry name" value="CALCOFLUOR WHITE HYPERSENSITIVE PROTEIN PRECURSOR"/>
    <property type="match status" value="1"/>
</dbReference>
<dbReference type="GO" id="GO:0004519">
    <property type="term" value="F:endonuclease activity"/>
    <property type="evidence" value="ECO:0007669"/>
    <property type="project" value="UniProtKB-KW"/>
</dbReference>
<dbReference type="SUPFAM" id="SSF56219">
    <property type="entry name" value="DNase I-like"/>
    <property type="match status" value="1"/>
</dbReference>
<dbReference type="GO" id="GO:0006506">
    <property type="term" value="P:GPI anchor biosynthetic process"/>
    <property type="evidence" value="ECO:0007669"/>
    <property type="project" value="TreeGrafter"/>
</dbReference>
<organism evidence="2 3">
    <name type="scientific">Tepidimonas aquatica</name>
    <dbReference type="NCBI Taxonomy" id="247482"/>
    <lineage>
        <taxon>Bacteria</taxon>
        <taxon>Pseudomonadati</taxon>
        <taxon>Pseudomonadota</taxon>
        <taxon>Betaproteobacteria</taxon>
        <taxon>Burkholderiales</taxon>
        <taxon>Tepidimonas</taxon>
    </lineage>
</organism>
<dbReference type="Proteomes" id="UP000318554">
    <property type="component" value="Unassembled WGS sequence"/>
</dbReference>
<name>A0A554WHJ3_9BURK</name>
<dbReference type="InterPro" id="IPR036691">
    <property type="entry name" value="Endo/exonu/phosph_ase_sf"/>
</dbReference>
<keyword evidence="3" id="KW-1185">Reference proteome</keyword>
<keyword evidence="2" id="KW-0255">Endonuclease</keyword>
<dbReference type="InterPro" id="IPR051916">
    <property type="entry name" value="GPI-anchor_lipid_remodeler"/>
</dbReference>
<sequence length="286" mass="31337">MRILTWNVQWFRGIDGRVDVARVLHHALQWGEQPHLIGLQEVAQHCAGLDGAGCADQVAQVRACLPGYEVFYAPAVDDWRPGLAQRQRFGNLIATRLPVLRVHPQPLPYPADPAVPSMPRVLAALTVLAPWGALRVGCTHLAYYSARQRLAQAQALVAWQQEAAQVANAPPAAGDEPPDQPFQSRSHAVDAVLMGDFNAPPHDAAYRALVEGTSPVWWDAWVAANPGRPQPPTFRVHEAGTTPVLCDYVFVTAGLRAWVRRVVVDEDTTLSDHQPILMELAPPNPI</sequence>
<comment type="caution">
    <text evidence="2">The sequence shown here is derived from an EMBL/GenBank/DDBJ whole genome shotgun (WGS) entry which is preliminary data.</text>
</comment>
<gene>
    <name evidence="2" type="ORF">Taqua_01881</name>
</gene>
<keyword evidence="2" id="KW-0540">Nuclease</keyword>
<dbReference type="AlphaFoldDB" id="A0A554WHJ3"/>
<dbReference type="InterPro" id="IPR005135">
    <property type="entry name" value="Endo/exonuclease/phosphatase"/>
</dbReference>
<dbReference type="PANTHER" id="PTHR14859:SF0">
    <property type="entry name" value="ENDONUCLEASE_EXONUCLEASE_PHOSPHATASE FAMILY PROTEIN, EXPRESSED"/>
    <property type="match status" value="1"/>
</dbReference>
<dbReference type="GO" id="GO:0016020">
    <property type="term" value="C:membrane"/>
    <property type="evidence" value="ECO:0007669"/>
    <property type="project" value="GOC"/>
</dbReference>
<keyword evidence="2" id="KW-0378">Hydrolase</keyword>
<evidence type="ECO:0000259" key="1">
    <source>
        <dbReference type="Pfam" id="PF03372"/>
    </source>
</evidence>
<dbReference type="OrthoDB" id="5294090at2"/>
<dbReference type="Gene3D" id="3.60.10.10">
    <property type="entry name" value="Endonuclease/exonuclease/phosphatase"/>
    <property type="match status" value="1"/>
</dbReference>
<evidence type="ECO:0000313" key="3">
    <source>
        <dbReference type="Proteomes" id="UP000318554"/>
    </source>
</evidence>
<accession>A0A554WHJ3</accession>
<proteinExistence type="predicted"/>
<dbReference type="Pfam" id="PF03372">
    <property type="entry name" value="Exo_endo_phos"/>
    <property type="match status" value="1"/>
</dbReference>
<keyword evidence="2" id="KW-0269">Exonuclease</keyword>
<dbReference type="GO" id="GO:0004527">
    <property type="term" value="F:exonuclease activity"/>
    <property type="evidence" value="ECO:0007669"/>
    <property type="project" value="UniProtKB-KW"/>
</dbReference>